<dbReference type="AlphaFoldDB" id="A0A857DK25"/>
<dbReference type="InterPro" id="IPR006171">
    <property type="entry name" value="TOPRIM_dom"/>
</dbReference>
<accession>A0A857DK25</accession>
<feature type="domain" description="Toprim" evidence="1">
    <location>
        <begin position="9"/>
        <end position="93"/>
    </location>
</feature>
<dbReference type="Proteomes" id="UP000430508">
    <property type="component" value="Chromosome"/>
</dbReference>
<protein>
    <recommendedName>
        <fullName evidence="1">Toprim domain-containing protein</fullName>
    </recommendedName>
</protein>
<evidence type="ECO:0000313" key="3">
    <source>
        <dbReference type="Proteomes" id="UP000430508"/>
    </source>
</evidence>
<reference evidence="2 3" key="1">
    <citation type="submission" date="2019-12" db="EMBL/GenBank/DDBJ databases">
        <title>Sequence classification of anaerobic respiratory reductive dehalogenases: First we see many, then we see few.</title>
        <authorList>
            <person name="Molenda O."/>
            <person name="Puentes Jacome L.A."/>
            <person name="Cao X."/>
            <person name="Nesbo C.L."/>
            <person name="Tang S."/>
            <person name="Morson N."/>
            <person name="Patron J."/>
            <person name="Lomheim L."/>
            <person name="Wishart D.S."/>
            <person name="Edwards E.A."/>
        </authorList>
    </citation>
    <scope>NUCLEOTIDE SEQUENCE [LARGE SCALE GENOMIC DNA]</scope>
    <source>
        <strain evidence="2 3">12DCA</strain>
    </source>
</reference>
<proteinExistence type="predicted"/>
<dbReference type="SUPFAM" id="SSF110455">
    <property type="entry name" value="Toprim domain"/>
    <property type="match status" value="1"/>
</dbReference>
<dbReference type="Gene3D" id="3.40.1360.10">
    <property type="match status" value="1"/>
</dbReference>
<dbReference type="EMBL" id="CP046996">
    <property type="protein sequence ID" value="QHA00852.1"/>
    <property type="molecule type" value="Genomic_DNA"/>
</dbReference>
<organism evidence="2 3">
    <name type="scientific">Dehalobacter restrictus</name>
    <dbReference type="NCBI Taxonomy" id="55583"/>
    <lineage>
        <taxon>Bacteria</taxon>
        <taxon>Bacillati</taxon>
        <taxon>Bacillota</taxon>
        <taxon>Clostridia</taxon>
        <taxon>Eubacteriales</taxon>
        <taxon>Desulfitobacteriaceae</taxon>
        <taxon>Dehalobacter</taxon>
    </lineage>
</organism>
<sequence length="116" mass="13699">MDKRSDEMNKAIIVEGKTDREQLLKVLDEPVEIICTYGTINQTNLERLIDEEKYDEIYVLVDADEPGNKLRRSIKNIFPNARHMYTRRIYREVASTPLEEIYDILKNAHFDVKEIP</sequence>
<gene>
    <name evidence="2" type="ORF">GQ588_09510</name>
</gene>
<dbReference type="GO" id="GO:0043822">
    <property type="term" value="F:ribonuclease M5 activity"/>
    <property type="evidence" value="ECO:0007669"/>
    <property type="project" value="TreeGrafter"/>
</dbReference>
<dbReference type="PANTHER" id="PTHR39156:SF2">
    <property type="entry name" value="DNA PRIMASE (BACTERIAL TYPE) AND SMALL PRIMASE-LIKE PROTEINS"/>
    <property type="match status" value="1"/>
</dbReference>
<dbReference type="SMART" id="SM00493">
    <property type="entry name" value="TOPRIM"/>
    <property type="match status" value="1"/>
</dbReference>
<dbReference type="PANTHER" id="PTHR39156">
    <property type="entry name" value="RIBONUCLEASE M5"/>
    <property type="match status" value="1"/>
</dbReference>
<dbReference type="GO" id="GO:0006364">
    <property type="term" value="P:rRNA processing"/>
    <property type="evidence" value="ECO:0007669"/>
    <property type="project" value="TreeGrafter"/>
</dbReference>
<dbReference type="PROSITE" id="PS50880">
    <property type="entry name" value="TOPRIM"/>
    <property type="match status" value="1"/>
</dbReference>
<evidence type="ECO:0000313" key="2">
    <source>
        <dbReference type="EMBL" id="QHA00852.1"/>
    </source>
</evidence>
<dbReference type="Pfam" id="PF01751">
    <property type="entry name" value="Toprim"/>
    <property type="match status" value="1"/>
</dbReference>
<evidence type="ECO:0000259" key="1">
    <source>
        <dbReference type="PROSITE" id="PS50880"/>
    </source>
</evidence>
<name>A0A857DK25_9FIRM</name>